<evidence type="ECO:0000256" key="1">
    <source>
        <dbReference type="SAM" id="MobiDB-lite"/>
    </source>
</evidence>
<dbReference type="EMBL" id="JABBJJ010000036">
    <property type="protein sequence ID" value="NMO15321.1"/>
    <property type="molecule type" value="Genomic_DNA"/>
</dbReference>
<keyword evidence="3" id="KW-1185">Reference proteome</keyword>
<dbReference type="AlphaFoldDB" id="A0A848LFZ5"/>
<feature type="region of interest" description="Disordered" evidence="1">
    <location>
        <begin position="116"/>
        <end position="221"/>
    </location>
</feature>
<protein>
    <submittedName>
        <fullName evidence="2">Uncharacterized protein</fullName>
    </submittedName>
</protein>
<accession>A0A848LFZ5</accession>
<organism evidence="2 3">
    <name type="scientific">Pyxidicoccus fallax</name>
    <dbReference type="NCBI Taxonomy" id="394095"/>
    <lineage>
        <taxon>Bacteria</taxon>
        <taxon>Pseudomonadati</taxon>
        <taxon>Myxococcota</taxon>
        <taxon>Myxococcia</taxon>
        <taxon>Myxococcales</taxon>
        <taxon>Cystobacterineae</taxon>
        <taxon>Myxococcaceae</taxon>
        <taxon>Pyxidicoccus</taxon>
    </lineage>
</organism>
<evidence type="ECO:0000313" key="2">
    <source>
        <dbReference type="EMBL" id="NMO15321.1"/>
    </source>
</evidence>
<reference evidence="2 3" key="1">
    <citation type="submission" date="2020-04" db="EMBL/GenBank/DDBJ databases">
        <title>Draft genome of Pyxidicoccus fallax type strain.</title>
        <authorList>
            <person name="Whitworth D.E."/>
        </authorList>
    </citation>
    <scope>NUCLEOTIDE SEQUENCE [LARGE SCALE GENOMIC DNA]</scope>
    <source>
        <strain evidence="2 3">DSM 14698</strain>
    </source>
</reference>
<dbReference type="RefSeq" id="WP_169344612.1">
    <property type="nucleotide sequence ID" value="NZ_JABBJJ010000036.1"/>
</dbReference>
<proteinExistence type="predicted"/>
<feature type="region of interest" description="Disordered" evidence="1">
    <location>
        <begin position="1"/>
        <end position="34"/>
    </location>
</feature>
<comment type="caution">
    <text evidence="2">The sequence shown here is derived from an EMBL/GenBank/DDBJ whole genome shotgun (WGS) entry which is preliminary data.</text>
</comment>
<evidence type="ECO:0000313" key="3">
    <source>
        <dbReference type="Proteomes" id="UP000518300"/>
    </source>
</evidence>
<name>A0A848LFZ5_9BACT</name>
<dbReference type="Proteomes" id="UP000518300">
    <property type="component" value="Unassembled WGS sequence"/>
</dbReference>
<sequence length="221" mass="22990">MRKDDVDVVDIRFGTGRPKPDAAGSTIRKGGHGGGVMTVCNHKKDDDFQQQCPGGLGGKLLPKLEDLLTRKGLQIPQGSNPSVPAGSLHTLLERLTQAKPLGANVEVELGGKWKPIKNGGGHSDTLSKGPDVAPGTQADFAPVLTSRPPVTLPGLGGRPFPGRPIPRDLPIPRGGIDRPGHKPGKPTSDTINVSTTGGPKPRIPSGIEGRPGIGIKKPTLE</sequence>
<gene>
    <name evidence="2" type="ORF">HG543_10710</name>
</gene>
<feature type="compositionally biased region" description="Polar residues" evidence="1">
    <location>
        <begin position="187"/>
        <end position="197"/>
    </location>
</feature>
<feature type="compositionally biased region" description="Basic and acidic residues" evidence="1">
    <location>
        <begin position="1"/>
        <end position="10"/>
    </location>
</feature>